<evidence type="ECO:0000259" key="2">
    <source>
        <dbReference type="Pfam" id="PF13098"/>
    </source>
</evidence>
<feature type="domain" description="Thioredoxin-like fold" evidence="2">
    <location>
        <begin position="46"/>
        <end position="144"/>
    </location>
</feature>
<dbReference type="AlphaFoldDB" id="A0A7V2WVF2"/>
<accession>A0A7V2WVF2</accession>
<organism evidence="3">
    <name type="scientific">Leucothrix mucor</name>
    <dbReference type="NCBI Taxonomy" id="45248"/>
    <lineage>
        <taxon>Bacteria</taxon>
        <taxon>Pseudomonadati</taxon>
        <taxon>Pseudomonadota</taxon>
        <taxon>Gammaproteobacteria</taxon>
        <taxon>Thiotrichales</taxon>
        <taxon>Thiotrichaceae</taxon>
        <taxon>Leucothrix</taxon>
    </lineage>
</organism>
<gene>
    <name evidence="3" type="ORF">ENJ51_08215</name>
</gene>
<feature type="signal peptide" evidence="1">
    <location>
        <begin position="1"/>
        <end position="24"/>
    </location>
</feature>
<sequence length="164" mass="18600">MTKITSNFLLFFTLLLGSVFTLNAIADSAPHVIEEKNFAQLGKLMKQQNKGLLLMLHSEGCPFCEALEENYLRPSLISGEYDKEIFIRKLQIDSGVPIIDFSGKKIDPEVISNRYDGSLTPTLLFLDYKGDEAAMKMIGYNTPSLFGGYVEEQLREMREYITKK</sequence>
<proteinExistence type="predicted"/>
<dbReference type="Proteomes" id="UP000885750">
    <property type="component" value="Unassembled WGS sequence"/>
</dbReference>
<comment type="caution">
    <text evidence="3">The sequence shown here is derived from an EMBL/GenBank/DDBJ whole genome shotgun (WGS) entry which is preliminary data.</text>
</comment>
<dbReference type="Gene3D" id="3.40.30.10">
    <property type="entry name" value="Glutaredoxin"/>
    <property type="match status" value="1"/>
</dbReference>
<dbReference type="EMBL" id="DRMS01000305">
    <property type="protein sequence ID" value="HFC92780.1"/>
    <property type="molecule type" value="Genomic_DNA"/>
</dbReference>
<protein>
    <recommendedName>
        <fullName evidence="2">Thioredoxin-like fold domain-containing protein</fullName>
    </recommendedName>
</protein>
<feature type="chain" id="PRO_5030846089" description="Thioredoxin-like fold domain-containing protein" evidence="1">
    <location>
        <begin position="25"/>
        <end position="164"/>
    </location>
</feature>
<reference evidence="3" key="1">
    <citation type="journal article" date="2020" name="mSystems">
        <title>Genome- and Community-Level Interaction Insights into Carbon Utilization and Element Cycling Functions of Hydrothermarchaeota in Hydrothermal Sediment.</title>
        <authorList>
            <person name="Zhou Z."/>
            <person name="Liu Y."/>
            <person name="Xu W."/>
            <person name="Pan J."/>
            <person name="Luo Z.H."/>
            <person name="Li M."/>
        </authorList>
    </citation>
    <scope>NUCLEOTIDE SEQUENCE [LARGE SCALE GENOMIC DNA]</scope>
    <source>
        <strain evidence="3">HyVt-493</strain>
    </source>
</reference>
<keyword evidence="1" id="KW-0732">Signal</keyword>
<dbReference type="SUPFAM" id="SSF52833">
    <property type="entry name" value="Thioredoxin-like"/>
    <property type="match status" value="1"/>
</dbReference>
<evidence type="ECO:0000313" key="3">
    <source>
        <dbReference type="EMBL" id="HFC92780.1"/>
    </source>
</evidence>
<dbReference type="InterPro" id="IPR012336">
    <property type="entry name" value="Thioredoxin-like_fold"/>
</dbReference>
<dbReference type="InterPro" id="IPR036249">
    <property type="entry name" value="Thioredoxin-like_sf"/>
</dbReference>
<dbReference type="Pfam" id="PF13098">
    <property type="entry name" value="Thioredoxin_2"/>
    <property type="match status" value="1"/>
</dbReference>
<evidence type="ECO:0000256" key="1">
    <source>
        <dbReference type="SAM" id="SignalP"/>
    </source>
</evidence>
<name>A0A7V2WVF2_LEUMU</name>